<dbReference type="PATRIC" id="fig|983917.3.peg.4507"/>
<dbReference type="EMBL" id="AP012320">
    <property type="protein sequence ID" value="BAL97959.1"/>
    <property type="molecule type" value="Genomic_DNA"/>
</dbReference>
<dbReference type="AlphaFoldDB" id="I0HY72"/>
<keyword evidence="3" id="KW-1185">Reference proteome</keyword>
<feature type="compositionally biased region" description="Pro residues" evidence="1">
    <location>
        <begin position="1"/>
        <end position="14"/>
    </location>
</feature>
<sequence length="61" mass="6052">MNTPTPPDPRPDPAADPGGQPSPKGADDGVLESLGKAVSRPVTDAAAAEDPALPQPGAPER</sequence>
<reference evidence="2 3" key="1">
    <citation type="journal article" date="2012" name="J. Bacteriol.">
        <title>Complete genome sequence of phototrophic betaproteobacterium Rubrivivax gelatinosus IL144.</title>
        <authorList>
            <person name="Nagashima S."/>
            <person name="Kamimura A."/>
            <person name="Shimizu T."/>
            <person name="Nakamura-isaki S."/>
            <person name="Aono E."/>
            <person name="Sakamoto K."/>
            <person name="Ichikawa N."/>
            <person name="Nakazawa H."/>
            <person name="Sekine M."/>
            <person name="Yamazaki S."/>
            <person name="Fujita N."/>
            <person name="Shimada K."/>
            <person name="Hanada S."/>
            <person name="Nagashima K.V.P."/>
        </authorList>
    </citation>
    <scope>NUCLEOTIDE SEQUENCE [LARGE SCALE GENOMIC DNA]</scope>
    <source>
        <strain evidence="3">NBRC 100245 / IL144</strain>
    </source>
</reference>
<evidence type="ECO:0000313" key="2">
    <source>
        <dbReference type="EMBL" id="BAL97959.1"/>
    </source>
</evidence>
<name>I0HY72_RUBGI</name>
<evidence type="ECO:0000256" key="1">
    <source>
        <dbReference type="SAM" id="MobiDB-lite"/>
    </source>
</evidence>
<dbReference type="Proteomes" id="UP000007883">
    <property type="component" value="Chromosome"/>
</dbReference>
<gene>
    <name evidence="2" type="ordered locus">RGE_46260</name>
</gene>
<protein>
    <submittedName>
        <fullName evidence="2">Uncharacterized protein</fullName>
    </submittedName>
</protein>
<feature type="region of interest" description="Disordered" evidence="1">
    <location>
        <begin position="1"/>
        <end position="61"/>
    </location>
</feature>
<dbReference type="RefSeq" id="WP_014430807.1">
    <property type="nucleotide sequence ID" value="NC_017075.1"/>
</dbReference>
<accession>I0HY72</accession>
<organism evidence="2 3">
    <name type="scientific">Rubrivivax gelatinosus (strain NBRC 100245 / IL144)</name>
    <dbReference type="NCBI Taxonomy" id="983917"/>
    <lineage>
        <taxon>Bacteria</taxon>
        <taxon>Pseudomonadati</taxon>
        <taxon>Pseudomonadota</taxon>
        <taxon>Betaproteobacteria</taxon>
        <taxon>Burkholderiales</taxon>
        <taxon>Sphaerotilaceae</taxon>
        <taxon>Rubrivivax</taxon>
    </lineage>
</organism>
<proteinExistence type="predicted"/>
<evidence type="ECO:0000313" key="3">
    <source>
        <dbReference type="Proteomes" id="UP000007883"/>
    </source>
</evidence>
<dbReference type="KEGG" id="rge:RGE_46260"/>
<dbReference type="HOGENOM" id="CLU_2919928_0_0_4"/>